<dbReference type="InterPro" id="IPR011990">
    <property type="entry name" value="TPR-like_helical_dom_sf"/>
</dbReference>
<reference evidence="3 4" key="1">
    <citation type="submission" date="2015-06" db="EMBL/GenBank/DDBJ databases">
        <title>A Comprehensive Approach to Explore the Metabolic and Phylogenetic Diversity of Bacterial Steroid Degradation in the Environment: Testosterone as an Example.</title>
        <authorList>
            <person name="Yang F.-C."/>
            <person name="Chen Y.-L."/>
            <person name="Yu C.-P."/>
            <person name="Tang S.-L."/>
            <person name="Wang P.-H."/>
            <person name="Ismail W."/>
            <person name="Wang C.-H."/>
            <person name="Yang C.-Y."/>
            <person name="Chiang Y.-R."/>
        </authorList>
    </citation>
    <scope>NUCLEOTIDE SEQUENCE [LARGE SCALE GENOMIC DNA]</scope>
    <source>
        <strain evidence="3 4">DSM 18526</strain>
    </source>
</reference>
<evidence type="ECO:0000256" key="2">
    <source>
        <dbReference type="SAM" id="SignalP"/>
    </source>
</evidence>
<keyword evidence="1" id="KW-0802">TPR repeat</keyword>
<feature type="repeat" description="TPR" evidence="1">
    <location>
        <begin position="72"/>
        <end position="105"/>
    </location>
</feature>
<organism evidence="3 4">
    <name type="scientific">Steroidobacter denitrificans</name>
    <dbReference type="NCBI Taxonomy" id="465721"/>
    <lineage>
        <taxon>Bacteria</taxon>
        <taxon>Pseudomonadati</taxon>
        <taxon>Pseudomonadota</taxon>
        <taxon>Gammaproteobacteria</taxon>
        <taxon>Steroidobacterales</taxon>
        <taxon>Steroidobacteraceae</taxon>
        <taxon>Steroidobacter</taxon>
    </lineage>
</organism>
<evidence type="ECO:0000256" key="1">
    <source>
        <dbReference type="PROSITE-ProRule" id="PRU00339"/>
    </source>
</evidence>
<dbReference type="PROSITE" id="PS51257">
    <property type="entry name" value="PROKAR_LIPOPROTEIN"/>
    <property type="match status" value="1"/>
</dbReference>
<name>A0A127FAW4_STEDE</name>
<dbReference type="InterPro" id="IPR013360">
    <property type="entry name" value="Pilus_4_PilW"/>
</dbReference>
<keyword evidence="4" id="KW-1185">Reference proteome</keyword>
<feature type="repeat" description="TPR" evidence="1">
    <location>
        <begin position="142"/>
        <end position="175"/>
    </location>
</feature>
<protein>
    <submittedName>
        <fullName evidence="3">Type IV pilus assembly protein PilF</fullName>
    </submittedName>
</protein>
<dbReference type="Pfam" id="PF13174">
    <property type="entry name" value="TPR_6"/>
    <property type="match status" value="1"/>
</dbReference>
<dbReference type="PANTHER" id="PTHR12558">
    <property type="entry name" value="CELL DIVISION CYCLE 16,23,27"/>
    <property type="match status" value="1"/>
</dbReference>
<proteinExistence type="predicted"/>
<dbReference type="STRING" id="465721.ACG33_06600"/>
<feature type="signal peptide" evidence="2">
    <location>
        <begin position="1"/>
        <end position="25"/>
    </location>
</feature>
<dbReference type="KEGG" id="sdf:ACG33_06600"/>
<feature type="chain" id="PRO_5007448307" evidence="2">
    <location>
        <begin position="26"/>
        <end position="257"/>
    </location>
</feature>
<dbReference type="NCBIfam" id="TIGR02521">
    <property type="entry name" value="type_IV_pilW"/>
    <property type="match status" value="1"/>
</dbReference>
<dbReference type="InterPro" id="IPR019734">
    <property type="entry name" value="TPR_rpt"/>
</dbReference>
<evidence type="ECO:0000313" key="4">
    <source>
        <dbReference type="Proteomes" id="UP000070250"/>
    </source>
</evidence>
<dbReference type="AlphaFoldDB" id="A0A127FAW4"/>
<dbReference type="Pfam" id="PF13432">
    <property type="entry name" value="TPR_16"/>
    <property type="match status" value="1"/>
</dbReference>
<accession>A0A127FAW4</accession>
<dbReference type="EMBL" id="CP011971">
    <property type="protein sequence ID" value="AMN46771.1"/>
    <property type="molecule type" value="Genomic_DNA"/>
</dbReference>
<gene>
    <name evidence="3" type="ORF">ACG33_06600</name>
</gene>
<dbReference type="SMART" id="SM00028">
    <property type="entry name" value="TPR"/>
    <property type="match status" value="4"/>
</dbReference>
<dbReference type="PANTHER" id="PTHR12558:SF13">
    <property type="entry name" value="CELL DIVISION CYCLE PROTEIN 27 HOMOLOG"/>
    <property type="match status" value="1"/>
</dbReference>
<sequence length="257" mass="29050">MDRCLRGAALSLSLSLALLSGCVNNNPQISKPQPERAAEINLHLAIDHLRKGNLQQAKEKIDRSLQQNPRDGQAHSVAALLYGRLGDTDKTDMHYQRAISLLPQDPQIKNNYSAYLCQRDHYARGEKLALEAAENPLYKTPEFGFLNAGNCARNAGNMVRAEQHYRRALQIRPRFGEALMQMAELEYQQQQYLSARAFLERYLAVSKTNPASLWLGVRIERGLGNESQARQYAQRLKDEYPTAVQTSELLESERNPG</sequence>
<dbReference type="Pfam" id="PF14559">
    <property type="entry name" value="TPR_19"/>
    <property type="match status" value="1"/>
</dbReference>
<dbReference type="Gene3D" id="1.25.40.10">
    <property type="entry name" value="Tetratricopeptide repeat domain"/>
    <property type="match status" value="1"/>
</dbReference>
<dbReference type="PROSITE" id="PS50005">
    <property type="entry name" value="TPR"/>
    <property type="match status" value="3"/>
</dbReference>
<keyword evidence="2" id="KW-0732">Signal</keyword>
<feature type="repeat" description="TPR" evidence="1">
    <location>
        <begin position="38"/>
        <end position="71"/>
    </location>
</feature>
<dbReference type="SUPFAM" id="SSF48452">
    <property type="entry name" value="TPR-like"/>
    <property type="match status" value="1"/>
</dbReference>
<dbReference type="Proteomes" id="UP000070250">
    <property type="component" value="Chromosome"/>
</dbReference>
<evidence type="ECO:0000313" key="3">
    <source>
        <dbReference type="EMBL" id="AMN46771.1"/>
    </source>
</evidence>